<dbReference type="SMART" id="SM00233">
    <property type="entry name" value="PH"/>
    <property type="match status" value="1"/>
</dbReference>
<dbReference type="VEuPathDB" id="VectorBase:BGLAX_048136"/>
<feature type="region of interest" description="Disordered" evidence="2">
    <location>
        <begin position="74"/>
        <end position="107"/>
    </location>
</feature>
<name>A0A2C9L5F1_BIOGL</name>
<gene>
    <name evidence="5" type="primary">106054127</name>
</gene>
<feature type="compositionally biased region" description="Polar residues" evidence="2">
    <location>
        <begin position="125"/>
        <end position="139"/>
    </location>
</feature>
<proteinExistence type="predicted"/>
<dbReference type="GO" id="GO:0005085">
    <property type="term" value="F:guanyl-nucleotide exchange factor activity"/>
    <property type="evidence" value="ECO:0007669"/>
    <property type="project" value="InterPro"/>
</dbReference>
<reference evidence="5" key="1">
    <citation type="submission" date="2020-05" db="UniProtKB">
        <authorList>
            <consortium name="EnsemblMetazoa"/>
        </authorList>
    </citation>
    <scope>IDENTIFICATION</scope>
    <source>
        <strain evidence="5">BB02</strain>
    </source>
</reference>
<evidence type="ECO:0000259" key="3">
    <source>
        <dbReference type="PROSITE" id="PS50003"/>
    </source>
</evidence>
<evidence type="ECO:0000313" key="6">
    <source>
        <dbReference type="Proteomes" id="UP000076420"/>
    </source>
</evidence>
<dbReference type="PANTHER" id="PTHR13217:SF6">
    <property type="entry name" value="PLECKSTRIN HOMOLOGY DOMAIN-CONTAINING FAMILY G MEMBER 7"/>
    <property type="match status" value="1"/>
</dbReference>
<dbReference type="VEuPathDB" id="VectorBase:BGLB027236"/>
<dbReference type="SMART" id="SM00325">
    <property type="entry name" value="RhoGEF"/>
    <property type="match status" value="1"/>
</dbReference>
<dbReference type="PROSITE" id="PS50003">
    <property type="entry name" value="PH_DOMAIN"/>
    <property type="match status" value="1"/>
</dbReference>
<dbReference type="InterPro" id="IPR035899">
    <property type="entry name" value="DBL_dom_sf"/>
</dbReference>
<dbReference type="InterPro" id="IPR040181">
    <property type="entry name" value="PKHG5/7"/>
</dbReference>
<evidence type="ECO:0008006" key="7">
    <source>
        <dbReference type="Google" id="ProtNLM"/>
    </source>
</evidence>
<sequence>MSCVPWFAQTALSPFESPVKGAEWMDEEPLLESGDIVPMEERGKLTSRLSMRRKLWKQNRKLKRGLTCDTILFKPPPDLVPQPRRLSSGSITSDAESEGTEPDPPVVRRGRRSAIYETKNCGDVSPTTLSPEVSPSNSCDEGEGARNLRQFLRKNPNDRDFVRLEVTDYIFMVHDYISMVHDMYHKDVVMYHKDVVMYHRNVVMYHKDVVMYHRNVVMHHRDEVMYLKDVVMYHRDVVMYHRDVVMYHKDVVMYHRDVVMYHKDVVMYHKDVVMYHKDIVMYHRDVVMYHKDVVMYHKDVVMYHRDVVMYHKDVVMYHRDVVMYHRDVVMYHKDVVMYHKDVVMYHRDVVKYHRDVVMYHRDMTVYNMSYVYCRQMKTKSKESLTKLDEILRRLKPSEFKDKDLAAYKSLHWSDLIASTDKQHNSQMTSIIDTERKRREAVWELFKSECVFLIDHLMVLKHCFMEPLKKVQVEGSLMFAEPQDLFGNLDELSYVSYTFCKDFIAALLKDMSITDFGRTNVLLKAFQRFSAHSRDGAVYHSYCLNYANALTYLEKLRANSEFSEFEKWCEQDSRCNRLQLTDLLVAPMQHCTKLPLLLHNVRKYTADEDERQQVAESIEKMEASLKQLEEKMKWIKNFERVQEIQRQIVWPTVTELDPRCVIPESLKSSLCKQPCERLLICPKRQLLHEGQLTLVETPKPLDIHMFLFDDILLISKVKKIPRKSKQSNSELQTLGTSDRTSYIVLRQPLALDRFTIHDISPSDAAVNGLKHCFVLVHISRFQQIIGAFTFQAACDATKNTWLLQIRDAMEAYAKAASSRNNSFKENRDPKMEEKETIPKLRDRTEMNYQNSNAPRRYLNGQNSLKNVPTKSRSMDAVFI</sequence>
<dbReference type="KEGG" id="bgt:106054127"/>
<evidence type="ECO:0000259" key="4">
    <source>
        <dbReference type="PROSITE" id="PS50010"/>
    </source>
</evidence>
<dbReference type="SUPFAM" id="SSF48065">
    <property type="entry name" value="DBL homology domain (DH-domain)"/>
    <property type="match status" value="1"/>
</dbReference>
<feature type="region of interest" description="Disordered" evidence="2">
    <location>
        <begin position="120"/>
        <end position="142"/>
    </location>
</feature>
<feature type="compositionally biased region" description="Polar residues" evidence="2">
    <location>
        <begin position="85"/>
        <end position="94"/>
    </location>
</feature>
<dbReference type="CDD" id="cd13245">
    <property type="entry name" value="PH_PLEKHG7"/>
    <property type="match status" value="1"/>
</dbReference>
<dbReference type="VEuPathDB" id="VectorBase:BGLAX_040336"/>
<dbReference type="Gene3D" id="2.30.29.30">
    <property type="entry name" value="Pleckstrin-homology domain (PH domain)/Phosphotyrosine-binding domain (PTB)"/>
    <property type="match status" value="1"/>
</dbReference>
<feature type="domain" description="PH" evidence="3">
    <location>
        <begin position="684"/>
        <end position="809"/>
    </location>
</feature>
<dbReference type="AlphaFoldDB" id="A0A2C9L5F1"/>
<dbReference type="InterPro" id="IPR000219">
    <property type="entry name" value="DH_dom"/>
</dbReference>
<dbReference type="Proteomes" id="UP000076420">
    <property type="component" value="Unassembled WGS sequence"/>
</dbReference>
<dbReference type="CDD" id="cd00160">
    <property type="entry name" value="RhoGEF"/>
    <property type="match status" value="1"/>
</dbReference>
<dbReference type="PROSITE" id="PS50010">
    <property type="entry name" value="DH_2"/>
    <property type="match status" value="1"/>
</dbReference>
<dbReference type="STRING" id="6526.A0A2C9L5F1"/>
<feature type="domain" description="DH" evidence="4">
    <location>
        <begin position="436"/>
        <end position="630"/>
    </location>
</feature>
<dbReference type="InterPro" id="IPR001849">
    <property type="entry name" value="PH_domain"/>
</dbReference>
<dbReference type="Pfam" id="PF16652">
    <property type="entry name" value="PH_13"/>
    <property type="match status" value="1"/>
</dbReference>
<dbReference type="Gene3D" id="1.20.900.10">
    <property type="entry name" value="Dbl homology (DH) domain"/>
    <property type="match status" value="1"/>
</dbReference>
<dbReference type="EnsemblMetazoa" id="BGLB027236-RA">
    <property type="protein sequence ID" value="BGLB027236-PA"/>
    <property type="gene ID" value="BGLB027236"/>
</dbReference>
<organism evidence="5 6">
    <name type="scientific">Biomphalaria glabrata</name>
    <name type="common">Bloodfluke planorb</name>
    <name type="synonym">Freshwater snail</name>
    <dbReference type="NCBI Taxonomy" id="6526"/>
    <lineage>
        <taxon>Eukaryota</taxon>
        <taxon>Metazoa</taxon>
        <taxon>Spiralia</taxon>
        <taxon>Lophotrochozoa</taxon>
        <taxon>Mollusca</taxon>
        <taxon>Gastropoda</taxon>
        <taxon>Heterobranchia</taxon>
        <taxon>Euthyneura</taxon>
        <taxon>Panpulmonata</taxon>
        <taxon>Hygrophila</taxon>
        <taxon>Lymnaeoidea</taxon>
        <taxon>Planorbidae</taxon>
        <taxon>Biomphalaria</taxon>
    </lineage>
</organism>
<protein>
    <recommendedName>
        <fullName evidence="7">DH domain-containing protein</fullName>
    </recommendedName>
</protein>
<dbReference type="GO" id="GO:0007266">
    <property type="term" value="P:Rho protein signal transduction"/>
    <property type="evidence" value="ECO:0007669"/>
    <property type="project" value="TreeGrafter"/>
</dbReference>
<feature type="coiled-coil region" evidence="1">
    <location>
        <begin position="610"/>
        <end position="637"/>
    </location>
</feature>
<evidence type="ECO:0000313" key="5">
    <source>
        <dbReference type="EnsemblMetazoa" id="BGLB027236-PA"/>
    </source>
</evidence>
<dbReference type="InterPro" id="IPR011993">
    <property type="entry name" value="PH-like_dom_sf"/>
</dbReference>
<evidence type="ECO:0000256" key="2">
    <source>
        <dbReference type="SAM" id="MobiDB-lite"/>
    </source>
</evidence>
<dbReference type="SUPFAM" id="SSF50729">
    <property type="entry name" value="PH domain-like"/>
    <property type="match status" value="1"/>
</dbReference>
<dbReference type="Pfam" id="PF00621">
    <property type="entry name" value="RhoGEF"/>
    <property type="match status" value="1"/>
</dbReference>
<evidence type="ECO:0000256" key="1">
    <source>
        <dbReference type="SAM" id="Coils"/>
    </source>
</evidence>
<dbReference type="PANTHER" id="PTHR13217">
    <property type="entry name" value="PLECKSTRIN HOMOLOGY DOMAIN-CONTAINING FAMILY G MEMBER 7"/>
    <property type="match status" value="1"/>
</dbReference>
<accession>A0A2C9L5F1</accession>
<keyword evidence="1" id="KW-0175">Coiled coil</keyword>